<accession>A0A9D4RAA2</accession>
<keyword evidence="3" id="KW-1185">Reference proteome</keyword>
<dbReference type="Proteomes" id="UP000828390">
    <property type="component" value="Unassembled WGS sequence"/>
</dbReference>
<feature type="region of interest" description="Disordered" evidence="1">
    <location>
        <begin position="1"/>
        <end position="29"/>
    </location>
</feature>
<reference evidence="2" key="1">
    <citation type="journal article" date="2019" name="bioRxiv">
        <title>The Genome of the Zebra Mussel, Dreissena polymorpha: A Resource for Invasive Species Research.</title>
        <authorList>
            <person name="McCartney M.A."/>
            <person name="Auch B."/>
            <person name="Kono T."/>
            <person name="Mallez S."/>
            <person name="Zhang Y."/>
            <person name="Obille A."/>
            <person name="Becker A."/>
            <person name="Abrahante J.E."/>
            <person name="Garbe J."/>
            <person name="Badalamenti J.P."/>
            <person name="Herman A."/>
            <person name="Mangelson H."/>
            <person name="Liachko I."/>
            <person name="Sullivan S."/>
            <person name="Sone E.D."/>
            <person name="Koren S."/>
            <person name="Silverstein K.A.T."/>
            <person name="Beckman K.B."/>
            <person name="Gohl D.M."/>
        </authorList>
    </citation>
    <scope>NUCLEOTIDE SEQUENCE</scope>
    <source>
        <strain evidence="2">Duluth1</strain>
        <tissue evidence="2">Whole animal</tissue>
    </source>
</reference>
<comment type="caution">
    <text evidence="2">The sequence shown here is derived from an EMBL/GenBank/DDBJ whole genome shotgun (WGS) entry which is preliminary data.</text>
</comment>
<evidence type="ECO:0000313" key="2">
    <source>
        <dbReference type="EMBL" id="KAH3859020.1"/>
    </source>
</evidence>
<reference evidence="2" key="2">
    <citation type="submission" date="2020-11" db="EMBL/GenBank/DDBJ databases">
        <authorList>
            <person name="McCartney M.A."/>
            <person name="Auch B."/>
            <person name="Kono T."/>
            <person name="Mallez S."/>
            <person name="Becker A."/>
            <person name="Gohl D.M."/>
            <person name="Silverstein K.A.T."/>
            <person name="Koren S."/>
            <person name="Bechman K.B."/>
            <person name="Herman A."/>
            <person name="Abrahante J.E."/>
            <person name="Garbe J."/>
        </authorList>
    </citation>
    <scope>NUCLEOTIDE SEQUENCE</scope>
    <source>
        <strain evidence="2">Duluth1</strain>
        <tissue evidence="2">Whole animal</tissue>
    </source>
</reference>
<feature type="compositionally biased region" description="Basic and acidic residues" evidence="1">
    <location>
        <begin position="1"/>
        <end position="11"/>
    </location>
</feature>
<dbReference type="EMBL" id="JAIWYP010000003">
    <property type="protein sequence ID" value="KAH3859020.1"/>
    <property type="molecule type" value="Genomic_DNA"/>
</dbReference>
<name>A0A9D4RAA2_DREPO</name>
<protein>
    <submittedName>
        <fullName evidence="2">Uncharacterized protein</fullName>
    </submittedName>
</protein>
<sequence>MTDRQTDRQDGRQAGNQAGRQVGMLAGRQTKVVGFVSKTRLTSKSNEIQA</sequence>
<proteinExistence type="predicted"/>
<evidence type="ECO:0000256" key="1">
    <source>
        <dbReference type="SAM" id="MobiDB-lite"/>
    </source>
</evidence>
<dbReference type="AlphaFoldDB" id="A0A9D4RAA2"/>
<organism evidence="2 3">
    <name type="scientific">Dreissena polymorpha</name>
    <name type="common">Zebra mussel</name>
    <name type="synonym">Mytilus polymorpha</name>
    <dbReference type="NCBI Taxonomy" id="45954"/>
    <lineage>
        <taxon>Eukaryota</taxon>
        <taxon>Metazoa</taxon>
        <taxon>Spiralia</taxon>
        <taxon>Lophotrochozoa</taxon>
        <taxon>Mollusca</taxon>
        <taxon>Bivalvia</taxon>
        <taxon>Autobranchia</taxon>
        <taxon>Heteroconchia</taxon>
        <taxon>Euheterodonta</taxon>
        <taxon>Imparidentia</taxon>
        <taxon>Neoheterodontei</taxon>
        <taxon>Myida</taxon>
        <taxon>Dreissenoidea</taxon>
        <taxon>Dreissenidae</taxon>
        <taxon>Dreissena</taxon>
    </lineage>
</organism>
<gene>
    <name evidence="2" type="ORF">DPMN_101666</name>
</gene>
<evidence type="ECO:0000313" key="3">
    <source>
        <dbReference type="Proteomes" id="UP000828390"/>
    </source>
</evidence>